<evidence type="ECO:0000256" key="5">
    <source>
        <dbReference type="ARBA" id="ARBA00022801"/>
    </source>
</evidence>
<accession>A0A6A2YPZ6</accession>
<keyword evidence="3" id="KW-0134">Cell wall</keyword>
<evidence type="ECO:0000256" key="7">
    <source>
        <dbReference type="ARBA" id="ARBA00023316"/>
    </source>
</evidence>
<comment type="caution">
    <text evidence="10">The sequence shown here is derived from an EMBL/GenBank/DDBJ whole genome shotgun (WGS) entry which is preliminary data.</text>
</comment>
<proteinExistence type="inferred from homology"/>
<reference evidence="10" key="1">
    <citation type="submission" date="2019-09" db="EMBL/GenBank/DDBJ databases">
        <title>Draft genome information of white flower Hibiscus syriacus.</title>
        <authorList>
            <person name="Kim Y.-M."/>
        </authorList>
    </citation>
    <scope>NUCLEOTIDE SEQUENCE [LARGE SCALE GENOMIC DNA]</scope>
    <source>
        <strain evidence="10">YM2019G1</strain>
    </source>
</reference>
<dbReference type="GO" id="GO:0005975">
    <property type="term" value="P:carbohydrate metabolic process"/>
    <property type="evidence" value="ECO:0007669"/>
    <property type="project" value="InterPro"/>
</dbReference>
<dbReference type="SUPFAM" id="SSF51126">
    <property type="entry name" value="Pectin lyase-like"/>
    <property type="match status" value="1"/>
</dbReference>
<evidence type="ECO:0000313" key="11">
    <source>
        <dbReference type="Proteomes" id="UP000436088"/>
    </source>
</evidence>
<protein>
    <submittedName>
        <fullName evidence="10">Polygalacturonase</fullName>
    </submittedName>
</protein>
<keyword evidence="4" id="KW-0964">Secreted</keyword>
<organism evidence="10 11">
    <name type="scientific">Hibiscus syriacus</name>
    <name type="common">Rose of Sharon</name>
    <dbReference type="NCBI Taxonomy" id="106335"/>
    <lineage>
        <taxon>Eukaryota</taxon>
        <taxon>Viridiplantae</taxon>
        <taxon>Streptophyta</taxon>
        <taxon>Embryophyta</taxon>
        <taxon>Tracheophyta</taxon>
        <taxon>Spermatophyta</taxon>
        <taxon>Magnoliopsida</taxon>
        <taxon>eudicotyledons</taxon>
        <taxon>Gunneridae</taxon>
        <taxon>Pentapetalae</taxon>
        <taxon>rosids</taxon>
        <taxon>malvids</taxon>
        <taxon>Malvales</taxon>
        <taxon>Malvaceae</taxon>
        <taxon>Malvoideae</taxon>
        <taxon>Hibiscus</taxon>
    </lineage>
</organism>
<feature type="region of interest" description="Disordered" evidence="9">
    <location>
        <begin position="242"/>
        <end position="266"/>
    </location>
</feature>
<keyword evidence="6 8" id="KW-0326">Glycosidase</keyword>
<dbReference type="InterPro" id="IPR012334">
    <property type="entry name" value="Pectin_lyas_fold"/>
</dbReference>
<gene>
    <name evidence="10" type="ORF">F3Y22_tig00111330pilonHSYRG00777</name>
</gene>
<dbReference type="Proteomes" id="UP000436088">
    <property type="component" value="Unassembled WGS sequence"/>
</dbReference>
<dbReference type="PANTHER" id="PTHR31375">
    <property type="match status" value="1"/>
</dbReference>
<comment type="subcellular location">
    <subcellularLocation>
        <location evidence="1">Secreted</location>
        <location evidence="1">Cell wall</location>
    </subcellularLocation>
</comment>
<dbReference type="InterPro" id="IPR000743">
    <property type="entry name" value="Glyco_hydro_28"/>
</dbReference>
<comment type="similarity">
    <text evidence="2 8">Belongs to the glycosyl hydrolase 28 family.</text>
</comment>
<dbReference type="Pfam" id="PF00295">
    <property type="entry name" value="Glyco_hydro_28"/>
    <property type="match status" value="2"/>
</dbReference>
<evidence type="ECO:0000256" key="2">
    <source>
        <dbReference type="ARBA" id="ARBA00008834"/>
    </source>
</evidence>
<evidence type="ECO:0000256" key="8">
    <source>
        <dbReference type="RuleBase" id="RU361169"/>
    </source>
</evidence>
<name>A0A6A2YPZ6_HIBSY</name>
<dbReference type="EMBL" id="VEPZ02001308">
    <property type="protein sequence ID" value="KAE8681434.1"/>
    <property type="molecule type" value="Genomic_DNA"/>
</dbReference>
<evidence type="ECO:0000256" key="3">
    <source>
        <dbReference type="ARBA" id="ARBA00022512"/>
    </source>
</evidence>
<dbReference type="AlphaFoldDB" id="A0A6A2YPZ6"/>
<evidence type="ECO:0000313" key="10">
    <source>
        <dbReference type="EMBL" id="KAE8681434.1"/>
    </source>
</evidence>
<dbReference type="GO" id="GO:0071555">
    <property type="term" value="P:cell wall organization"/>
    <property type="evidence" value="ECO:0007669"/>
    <property type="project" value="UniProtKB-KW"/>
</dbReference>
<sequence length="266" mass="28364">MEAQAGSLDVVAKFGAKADLNADLSKPLLDAWKEAYASPTPTKIVIPEGTYLLSQATLEDLCKAPIELQVQGNIKAPTDPKYFKEPKWVSFLHVENFKLFGGGAFDGQGTTAYKREVTCGPGHGIIGSLGKFSNEEPVEGIKVSNCTLTNTSNGVRIKTWAGQFPGTASDIYFEDITVTNEESNVKLSNISFKNIHGTAALPEVVKLVCSGTFPCENVELADIDITFSGPDGPAKSECKNVKPKITGKQNPAACSTPVPENPTPTV</sequence>
<evidence type="ECO:0000256" key="1">
    <source>
        <dbReference type="ARBA" id="ARBA00004191"/>
    </source>
</evidence>
<keyword evidence="5 8" id="KW-0378">Hydrolase</keyword>
<dbReference type="InterPro" id="IPR011050">
    <property type="entry name" value="Pectin_lyase_fold/virulence"/>
</dbReference>
<dbReference type="Gene3D" id="2.160.20.10">
    <property type="entry name" value="Single-stranded right-handed beta-helix, Pectin lyase-like"/>
    <property type="match status" value="2"/>
</dbReference>
<keyword evidence="11" id="KW-1185">Reference proteome</keyword>
<evidence type="ECO:0000256" key="4">
    <source>
        <dbReference type="ARBA" id="ARBA00022525"/>
    </source>
</evidence>
<evidence type="ECO:0000256" key="9">
    <source>
        <dbReference type="SAM" id="MobiDB-lite"/>
    </source>
</evidence>
<evidence type="ECO:0000256" key="6">
    <source>
        <dbReference type="ARBA" id="ARBA00023295"/>
    </source>
</evidence>
<dbReference type="GO" id="GO:0004650">
    <property type="term" value="F:polygalacturonase activity"/>
    <property type="evidence" value="ECO:0007669"/>
    <property type="project" value="InterPro"/>
</dbReference>
<keyword evidence="7" id="KW-0961">Cell wall biogenesis/degradation</keyword>